<dbReference type="GO" id="GO:0005737">
    <property type="term" value="C:cytoplasm"/>
    <property type="evidence" value="ECO:0007669"/>
    <property type="project" value="UniProtKB-SubCell"/>
</dbReference>
<dbReference type="InterPro" id="IPR003783">
    <property type="entry name" value="Regulatory_RecX"/>
</dbReference>
<sequence length="164" mass="18316">MLSSVDNLEERARNIVLKLLERGPKSSFELAEILEKHEIPSAIASHVIQRFTEVELIDDSAYAQQLVDASRRTKGLARSMVKRKLTDKGLDKDLIDQVASEISDEDELAVATEVAIKRFGQLAKLDPDVRNRRLVGFLQRRGFGSGVVFAAIREAEAHAVKSEF</sequence>
<dbReference type="InterPro" id="IPR036388">
    <property type="entry name" value="WH-like_DNA-bd_sf"/>
</dbReference>
<evidence type="ECO:0000259" key="5">
    <source>
        <dbReference type="Pfam" id="PF02631"/>
    </source>
</evidence>
<comment type="similarity">
    <text evidence="2">Belongs to the RecX family.</text>
</comment>
<dbReference type="PANTHER" id="PTHR33602">
    <property type="entry name" value="REGULATORY PROTEIN RECX FAMILY PROTEIN"/>
    <property type="match status" value="1"/>
</dbReference>
<dbReference type="Pfam" id="PF02631">
    <property type="entry name" value="RecX_HTH2"/>
    <property type="match status" value="1"/>
</dbReference>
<proteinExistence type="inferred from homology"/>
<feature type="domain" description="RecX second three-helical" evidence="5">
    <location>
        <begin position="58"/>
        <end position="98"/>
    </location>
</feature>
<dbReference type="HAMAP" id="MF_01114">
    <property type="entry name" value="RecX"/>
    <property type="match status" value="1"/>
</dbReference>
<reference evidence="8" key="1">
    <citation type="submission" date="2020-05" db="EMBL/GenBank/DDBJ databases">
        <authorList>
            <person name="Chiriac C."/>
            <person name="Salcher M."/>
            <person name="Ghai R."/>
            <person name="Kavagutti S V."/>
        </authorList>
    </citation>
    <scope>NUCLEOTIDE SEQUENCE</scope>
</reference>
<evidence type="ECO:0000259" key="6">
    <source>
        <dbReference type="Pfam" id="PF21981"/>
    </source>
</evidence>
<dbReference type="InterPro" id="IPR053924">
    <property type="entry name" value="RecX_HTH_2nd"/>
</dbReference>
<dbReference type="Pfam" id="PF21981">
    <property type="entry name" value="RecX_HTH3"/>
    <property type="match status" value="1"/>
</dbReference>
<dbReference type="InterPro" id="IPR053926">
    <property type="entry name" value="RecX_HTH_1st"/>
</dbReference>
<accession>A0A6J6HXM1</accession>
<name>A0A6J6HXM1_9ZZZZ</name>
<feature type="domain" description="RecX third three-helical" evidence="6">
    <location>
        <begin position="105"/>
        <end position="152"/>
    </location>
</feature>
<dbReference type="Pfam" id="PF21982">
    <property type="entry name" value="RecX_HTH1"/>
    <property type="match status" value="1"/>
</dbReference>
<dbReference type="InterPro" id="IPR053925">
    <property type="entry name" value="RecX_HTH_3rd"/>
</dbReference>
<protein>
    <recommendedName>
        <fullName evidence="3">Regulatory protein RecX</fullName>
    </recommendedName>
</protein>
<feature type="domain" description="RecX first three-helical" evidence="7">
    <location>
        <begin position="12"/>
        <end position="50"/>
    </location>
</feature>
<evidence type="ECO:0000256" key="3">
    <source>
        <dbReference type="ARBA" id="ARBA00018111"/>
    </source>
</evidence>
<dbReference type="Gene3D" id="1.10.10.10">
    <property type="entry name" value="Winged helix-like DNA-binding domain superfamily/Winged helix DNA-binding domain"/>
    <property type="match status" value="3"/>
</dbReference>
<gene>
    <name evidence="8" type="ORF">UFOPK1931_00366</name>
</gene>
<evidence type="ECO:0000259" key="7">
    <source>
        <dbReference type="Pfam" id="PF21982"/>
    </source>
</evidence>
<evidence type="ECO:0000313" key="8">
    <source>
        <dbReference type="EMBL" id="CAB4618831.1"/>
    </source>
</evidence>
<evidence type="ECO:0000256" key="2">
    <source>
        <dbReference type="ARBA" id="ARBA00009695"/>
    </source>
</evidence>
<dbReference type="PANTHER" id="PTHR33602:SF1">
    <property type="entry name" value="REGULATORY PROTEIN RECX FAMILY PROTEIN"/>
    <property type="match status" value="1"/>
</dbReference>
<dbReference type="EMBL" id="CAEZVE010000046">
    <property type="protein sequence ID" value="CAB4618831.1"/>
    <property type="molecule type" value="Genomic_DNA"/>
</dbReference>
<keyword evidence="4" id="KW-0963">Cytoplasm</keyword>
<comment type="subcellular location">
    <subcellularLocation>
        <location evidence="1">Cytoplasm</location>
    </subcellularLocation>
</comment>
<evidence type="ECO:0000256" key="1">
    <source>
        <dbReference type="ARBA" id="ARBA00004496"/>
    </source>
</evidence>
<dbReference type="GO" id="GO:0006282">
    <property type="term" value="P:regulation of DNA repair"/>
    <property type="evidence" value="ECO:0007669"/>
    <property type="project" value="InterPro"/>
</dbReference>
<organism evidence="8">
    <name type="scientific">freshwater metagenome</name>
    <dbReference type="NCBI Taxonomy" id="449393"/>
    <lineage>
        <taxon>unclassified sequences</taxon>
        <taxon>metagenomes</taxon>
        <taxon>ecological metagenomes</taxon>
    </lineage>
</organism>
<evidence type="ECO:0000256" key="4">
    <source>
        <dbReference type="ARBA" id="ARBA00022490"/>
    </source>
</evidence>
<dbReference type="AlphaFoldDB" id="A0A6J6HXM1"/>